<proteinExistence type="predicted"/>
<dbReference type="FunFam" id="1.25.40.10:FF:000285">
    <property type="entry name" value="Pentatricopeptide repeat-containing protein, chloroplastic"/>
    <property type="match status" value="1"/>
</dbReference>
<dbReference type="Proteomes" id="UP001634393">
    <property type="component" value="Unassembled WGS sequence"/>
</dbReference>
<accession>A0ABD3SMM7</accession>
<evidence type="ECO:0000313" key="3">
    <source>
        <dbReference type="EMBL" id="KAL3825611.1"/>
    </source>
</evidence>
<protein>
    <recommendedName>
        <fullName evidence="5">Pentatricopeptide repeat-containing protein</fullName>
    </recommendedName>
</protein>
<keyword evidence="4" id="KW-1185">Reference proteome</keyword>
<dbReference type="Pfam" id="PF20431">
    <property type="entry name" value="E_motif"/>
    <property type="match status" value="1"/>
</dbReference>
<evidence type="ECO:0000256" key="1">
    <source>
        <dbReference type="ARBA" id="ARBA00022737"/>
    </source>
</evidence>
<dbReference type="EMBL" id="JBJXBP010000006">
    <property type="protein sequence ID" value="KAL3825611.1"/>
    <property type="molecule type" value="Genomic_DNA"/>
</dbReference>
<evidence type="ECO:0000256" key="2">
    <source>
        <dbReference type="PROSITE-ProRule" id="PRU00708"/>
    </source>
</evidence>
<dbReference type="Pfam" id="PF01535">
    <property type="entry name" value="PPR"/>
    <property type="match status" value="5"/>
</dbReference>
<dbReference type="InterPro" id="IPR011990">
    <property type="entry name" value="TPR-like_helical_dom_sf"/>
</dbReference>
<dbReference type="Pfam" id="PF13041">
    <property type="entry name" value="PPR_2"/>
    <property type="match status" value="2"/>
</dbReference>
<evidence type="ECO:0008006" key="5">
    <source>
        <dbReference type="Google" id="ProtNLM"/>
    </source>
</evidence>
<dbReference type="FunFam" id="1.25.40.10:FF:000351">
    <property type="entry name" value="Pentatricopeptide repeat-containing protein"/>
    <property type="match status" value="1"/>
</dbReference>
<organism evidence="3 4">
    <name type="scientific">Penstemon smallii</name>
    <dbReference type="NCBI Taxonomy" id="265156"/>
    <lineage>
        <taxon>Eukaryota</taxon>
        <taxon>Viridiplantae</taxon>
        <taxon>Streptophyta</taxon>
        <taxon>Embryophyta</taxon>
        <taxon>Tracheophyta</taxon>
        <taxon>Spermatophyta</taxon>
        <taxon>Magnoliopsida</taxon>
        <taxon>eudicotyledons</taxon>
        <taxon>Gunneridae</taxon>
        <taxon>Pentapetalae</taxon>
        <taxon>asterids</taxon>
        <taxon>lamiids</taxon>
        <taxon>Lamiales</taxon>
        <taxon>Plantaginaceae</taxon>
        <taxon>Cheloneae</taxon>
        <taxon>Penstemon</taxon>
    </lineage>
</organism>
<dbReference type="Gene3D" id="1.25.40.10">
    <property type="entry name" value="Tetratricopeptide repeat domain"/>
    <property type="match status" value="4"/>
</dbReference>
<feature type="repeat" description="PPR" evidence="2">
    <location>
        <begin position="170"/>
        <end position="204"/>
    </location>
</feature>
<dbReference type="InterPro" id="IPR002885">
    <property type="entry name" value="PPR_rpt"/>
</dbReference>
<dbReference type="AlphaFoldDB" id="A0ABD3SMM7"/>
<gene>
    <name evidence="3" type="ORF">ACJIZ3_021640</name>
</gene>
<dbReference type="FunFam" id="1.25.40.10:FF:001093">
    <property type="entry name" value="Pentatricopeptide repeat-containing protein At2g34400"/>
    <property type="match status" value="1"/>
</dbReference>
<feature type="repeat" description="PPR" evidence="2">
    <location>
        <begin position="373"/>
        <end position="407"/>
    </location>
</feature>
<evidence type="ECO:0000313" key="4">
    <source>
        <dbReference type="Proteomes" id="UP001634393"/>
    </source>
</evidence>
<dbReference type="InterPro" id="IPR050421">
    <property type="entry name" value="PPR"/>
</dbReference>
<dbReference type="PANTHER" id="PTHR47928">
    <property type="entry name" value="REPEAT-CONTAINING PROTEIN, PUTATIVE-RELATED"/>
    <property type="match status" value="1"/>
</dbReference>
<dbReference type="NCBIfam" id="TIGR00756">
    <property type="entry name" value="PPR"/>
    <property type="match status" value="1"/>
</dbReference>
<dbReference type="PROSITE" id="PS51375">
    <property type="entry name" value="PPR"/>
    <property type="match status" value="3"/>
</dbReference>
<dbReference type="InterPro" id="IPR046848">
    <property type="entry name" value="E_motif"/>
</dbReference>
<dbReference type="PANTHER" id="PTHR47928:SF207">
    <property type="entry name" value="PENTATRICOPEPTIDE REPEAT-CONTAINING PROTEIN"/>
    <property type="match status" value="1"/>
</dbReference>
<comment type="caution">
    <text evidence="3">The sequence shown here is derived from an EMBL/GenBank/DDBJ whole genome shotgun (WGS) entry which is preliminary data.</text>
</comment>
<name>A0ABD3SMM7_9LAMI</name>
<sequence length="612" mass="68216">MVLQELGSLLHHCAKTKAFYNGLSLHAATIKTGIESDIFIGNHILNFYAKCGYIYYAHKMFDKMLDINLVTWSTMVSGYDQSNRPDLALQVFSQMQYYFKPNEFVFASALSSCSEVRELKPGRQIHAQALKLGRVSVSFVLNSLILMYMKCGMSCDALMIFTDSDSSLLTLVSYNVAITGLVENDKQELGIEVFKIMRQRGLFPDRFTYSGLLGPGEPIYNLSVGMQLHCLMVKLGHNCKTFPGNLLIKLYSKFNLMEESEKVFRSINERDSISWNTIIAASGHCEAYSNSLSFFREMVKDLKIRPDDFVYASVLSAAADLTSMRHGKEIHAHLIRTKPDCDIGVGNALINMYAKSGSISSGYTIFKQMEIHNIVSWNTIIAAFANHGLGIKAIALFDDMIRIGFKPDSVTFLGLLTACNHSGLANEAQTLFNSMNEDYKITPTVEHLCCIVDLFGRAGRVYEAEEYMIKYSIDDDAIVLGCLLSACLQHGGVIVGERIAKRLLELNPVTSSPYVLLSNLYASDKKWDGVGRTRKILQGSGLKKETAHSLIEVKGSVEKFVVGDSSHSRMDVILNLLRNLSCMKDEDLLAQGLLKIQSFVKMILMVFADMGL</sequence>
<reference evidence="3 4" key="1">
    <citation type="submission" date="2024-12" db="EMBL/GenBank/DDBJ databases">
        <title>The unique morphological basis and parallel evolutionary history of personate flowers in Penstemon.</title>
        <authorList>
            <person name="Depatie T.H."/>
            <person name="Wessinger C.A."/>
        </authorList>
    </citation>
    <scope>NUCLEOTIDE SEQUENCE [LARGE SCALE GENOMIC DNA]</scope>
    <source>
        <strain evidence="3">WTNN_2</strain>
        <tissue evidence="3">Leaf</tissue>
    </source>
</reference>
<feature type="repeat" description="PPR" evidence="2">
    <location>
        <begin position="68"/>
        <end position="98"/>
    </location>
</feature>
<keyword evidence="1" id="KW-0677">Repeat</keyword>